<dbReference type="SMART" id="SM00487">
    <property type="entry name" value="DEXDc"/>
    <property type="match status" value="1"/>
</dbReference>
<accession>A0ABW4DJX8</accession>
<dbReference type="Pfam" id="PF00271">
    <property type="entry name" value="Helicase_C"/>
    <property type="match status" value="1"/>
</dbReference>
<dbReference type="Pfam" id="PF00270">
    <property type="entry name" value="DEAD"/>
    <property type="match status" value="1"/>
</dbReference>
<evidence type="ECO:0000256" key="5">
    <source>
        <dbReference type="ARBA" id="ARBA00038437"/>
    </source>
</evidence>
<dbReference type="GO" id="GO:0004386">
    <property type="term" value="F:helicase activity"/>
    <property type="evidence" value="ECO:0007669"/>
    <property type="project" value="UniProtKB-KW"/>
</dbReference>
<feature type="domain" description="Helicase C-terminal" evidence="8">
    <location>
        <begin position="224"/>
        <end position="372"/>
    </location>
</feature>
<dbReference type="CDD" id="cd18787">
    <property type="entry name" value="SF2_C_DEAD"/>
    <property type="match status" value="1"/>
</dbReference>
<reference evidence="10" key="1">
    <citation type="journal article" date="2019" name="Int. J. Syst. Evol. Microbiol.">
        <title>The Global Catalogue of Microorganisms (GCM) 10K type strain sequencing project: providing services to taxonomists for standard genome sequencing and annotation.</title>
        <authorList>
            <consortium name="The Broad Institute Genomics Platform"/>
            <consortium name="The Broad Institute Genome Sequencing Center for Infectious Disease"/>
            <person name="Wu L."/>
            <person name="Ma J."/>
        </authorList>
    </citation>
    <scope>NUCLEOTIDE SEQUENCE [LARGE SCALE GENOMIC DNA]</scope>
    <source>
        <strain evidence="10">CCM 8951</strain>
    </source>
</reference>
<dbReference type="InterPro" id="IPR050079">
    <property type="entry name" value="DEAD_box_RNA_helicase"/>
</dbReference>
<sequence>MEATYEAPAAPFLPIWQRSGFTKPSPIQQQVYWPLKKGGPVLGLAATGTGKTLAFGLPLLETLQPGQQLQLLILEPSAELVMQVRNVLRQYAQVIDLKIQGIVGKANPKRQQEQLKEHPEILVATPGRLLELIQQRQIKVNLVETIVVDEADSQLDPEHLDATREVIASLPADVQTVLMSATEQPIFEELSKWFGYEFERFDTRESDRLQQKIKHEFLVVGNHQKAEMLKRLQRGPISGKNALVFVKNLGSARTLYKTLSFLNLRVGLLLGDESSQKRQQIMQQFRQGKLTYLITTELAARGLDFAELQFVVNYDLPQTLISYTHRAGRTGRMFREGTVLNLGNEHDRRNLQKIVSAQFELKTVYFIEHKLQTERPKEIHHEEASEEATVEKPIVAEPITPAKRKTHKKNRLRNQKNKGKHQNK</sequence>
<dbReference type="SMART" id="SM00490">
    <property type="entry name" value="HELICc"/>
    <property type="match status" value="1"/>
</dbReference>
<name>A0ABW4DJX8_9LACO</name>
<dbReference type="Gene3D" id="3.40.50.300">
    <property type="entry name" value="P-loop containing nucleotide triphosphate hydrolases"/>
    <property type="match status" value="2"/>
</dbReference>
<evidence type="ECO:0000259" key="8">
    <source>
        <dbReference type="PROSITE" id="PS51194"/>
    </source>
</evidence>
<evidence type="ECO:0000256" key="1">
    <source>
        <dbReference type="ARBA" id="ARBA00022741"/>
    </source>
</evidence>
<feature type="region of interest" description="Disordered" evidence="6">
    <location>
        <begin position="376"/>
        <end position="424"/>
    </location>
</feature>
<evidence type="ECO:0000259" key="7">
    <source>
        <dbReference type="PROSITE" id="PS51192"/>
    </source>
</evidence>
<keyword evidence="10" id="KW-1185">Reference proteome</keyword>
<dbReference type="PROSITE" id="PS51194">
    <property type="entry name" value="HELICASE_CTER"/>
    <property type="match status" value="1"/>
</dbReference>
<feature type="compositionally biased region" description="Basic residues" evidence="6">
    <location>
        <begin position="402"/>
        <end position="424"/>
    </location>
</feature>
<dbReference type="GO" id="GO:0016787">
    <property type="term" value="F:hydrolase activity"/>
    <property type="evidence" value="ECO:0007669"/>
    <property type="project" value="UniProtKB-KW"/>
</dbReference>
<protein>
    <submittedName>
        <fullName evidence="9">DEAD/DEAH box helicase</fullName>
        <ecNumber evidence="9">3.6.4.-</ecNumber>
    </submittedName>
</protein>
<feature type="domain" description="Helicase ATP-binding" evidence="7">
    <location>
        <begin position="32"/>
        <end position="201"/>
    </location>
</feature>
<proteinExistence type="inferred from homology"/>
<keyword evidence="4" id="KW-0067">ATP-binding</keyword>
<dbReference type="EC" id="3.6.4.-" evidence="9"/>
<evidence type="ECO:0000256" key="4">
    <source>
        <dbReference type="ARBA" id="ARBA00022840"/>
    </source>
</evidence>
<evidence type="ECO:0000256" key="6">
    <source>
        <dbReference type="SAM" id="MobiDB-lite"/>
    </source>
</evidence>
<dbReference type="InterPro" id="IPR027417">
    <property type="entry name" value="P-loop_NTPase"/>
</dbReference>
<keyword evidence="1" id="KW-0547">Nucleotide-binding</keyword>
<dbReference type="Proteomes" id="UP001597244">
    <property type="component" value="Unassembled WGS sequence"/>
</dbReference>
<evidence type="ECO:0000256" key="2">
    <source>
        <dbReference type="ARBA" id="ARBA00022801"/>
    </source>
</evidence>
<organism evidence="9 10">
    <name type="scientific">Lapidilactobacillus mulanensis</name>
    <dbReference type="NCBI Taxonomy" id="2485999"/>
    <lineage>
        <taxon>Bacteria</taxon>
        <taxon>Bacillati</taxon>
        <taxon>Bacillota</taxon>
        <taxon>Bacilli</taxon>
        <taxon>Lactobacillales</taxon>
        <taxon>Lactobacillaceae</taxon>
        <taxon>Lapidilactobacillus</taxon>
    </lineage>
</organism>
<dbReference type="RefSeq" id="WP_125576140.1">
    <property type="nucleotide sequence ID" value="NZ_JBHTOF010000020.1"/>
</dbReference>
<dbReference type="PANTHER" id="PTHR47959">
    <property type="entry name" value="ATP-DEPENDENT RNA HELICASE RHLE-RELATED"/>
    <property type="match status" value="1"/>
</dbReference>
<evidence type="ECO:0000256" key="3">
    <source>
        <dbReference type="ARBA" id="ARBA00022806"/>
    </source>
</evidence>
<dbReference type="EMBL" id="JBHTOF010000020">
    <property type="protein sequence ID" value="MFD1464904.1"/>
    <property type="molecule type" value="Genomic_DNA"/>
</dbReference>
<keyword evidence="3 9" id="KW-0347">Helicase</keyword>
<dbReference type="InterPro" id="IPR044742">
    <property type="entry name" value="DEAD/DEAH_RhlB"/>
</dbReference>
<evidence type="ECO:0000313" key="10">
    <source>
        <dbReference type="Proteomes" id="UP001597244"/>
    </source>
</evidence>
<dbReference type="InterPro" id="IPR011545">
    <property type="entry name" value="DEAD/DEAH_box_helicase_dom"/>
</dbReference>
<dbReference type="InterPro" id="IPR001650">
    <property type="entry name" value="Helicase_C-like"/>
</dbReference>
<keyword evidence="2 9" id="KW-0378">Hydrolase</keyword>
<dbReference type="PANTHER" id="PTHR47959:SF1">
    <property type="entry name" value="ATP-DEPENDENT RNA HELICASE DBPA"/>
    <property type="match status" value="1"/>
</dbReference>
<comment type="similarity">
    <text evidence="5">Belongs to the DEAD box helicase family.</text>
</comment>
<dbReference type="CDD" id="cd00268">
    <property type="entry name" value="DEADc"/>
    <property type="match status" value="1"/>
</dbReference>
<dbReference type="PROSITE" id="PS51192">
    <property type="entry name" value="HELICASE_ATP_BIND_1"/>
    <property type="match status" value="1"/>
</dbReference>
<comment type="caution">
    <text evidence="9">The sequence shown here is derived from an EMBL/GenBank/DDBJ whole genome shotgun (WGS) entry which is preliminary data.</text>
</comment>
<dbReference type="SUPFAM" id="SSF52540">
    <property type="entry name" value="P-loop containing nucleoside triphosphate hydrolases"/>
    <property type="match status" value="1"/>
</dbReference>
<gene>
    <name evidence="9" type="ORF">ACFQ4L_02200</name>
</gene>
<dbReference type="InterPro" id="IPR014001">
    <property type="entry name" value="Helicase_ATP-bd"/>
</dbReference>
<evidence type="ECO:0000313" key="9">
    <source>
        <dbReference type="EMBL" id="MFD1464904.1"/>
    </source>
</evidence>